<comment type="caution">
    <text evidence="3">The sequence shown here is derived from an EMBL/GenBank/DDBJ whole genome shotgun (WGS) entry which is preliminary data.</text>
</comment>
<comment type="similarity">
    <text evidence="1">Belongs to the LTV1 family.</text>
</comment>
<feature type="compositionally biased region" description="Basic and acidic residues" evidence="2">
    <location>
        <begin position="427"/>
        <end position="473"/>
    </location>
</feature>
<dbReference type="GO" id="GO:0005829">
    <property type="term" value="C:cytosol"/>
    <property type="evidence" value="ECO:0007669"/>
    <property type="project" value="TreeGrafter"/>
</dbReference>
<dbReference type="AlphaFoldDB" id="A0A2P6PYZ5"/>
<evidence type="ECO:0000256" key="2">
    <source>
        <dbReference type="SAM" id="MobiDB-lite"/>
    </source>
</evidence>
<name>A0A2P6PYZ5_ROSCH</name>
<proteinExistence type="inferred from homology"/>
<dbReference type="Gramene" id="PRQ27141">
    <property type="protein sequence ID" value="PRQ27141"/>
    <property type="gene ID" value="RchiOBHm_Chr6g0302141"/>
</dbReference>
<dbReference type="Proteomes" id="UP000238479">
    <property type="component" value="Chromosome 6"/>
</dbReference>
<dbReference type="GO" id="GO:0000056">
    <property type="term" value="P:ribosomal small subunit export from nucleus"/>
    <property type="evidence" value="ECO:0007669"/>
    <property type="project" value="TreeGrafter"/>
</dbReference>
<keyword evidence="4" id="KW-1185">Reference proteome</keyword>
<dbReference type="EMBL" id="PDCK01000044">
    <property type="protein sequence ID" value="PRQ27141.1"/>
    <property type="molecule type" value="Genomic_DNA"/>
</dbReference>
<gene>
    <name evidence="3" type="ORF">RchiOBHm_Chr6g0302141</name>
</gene>
<dbReference type="PANTHER" id="PTHR21531">
    <property type="entry name" value="LOW-TEMPERATURE VIABILITY PROTEIN LTV1-RELATED"/>
    <property type="match status" value="1"/>
</dbReference>
<feature type="region of interest" description="Disordered" evidence="2">
    <location>
        <begin position="420"/>
        <end position="507"/>
    </location>
</feature>
<dbReference type="InterPro" id="IPR007307">
    <property type="entry name" value="Ltv1"/>
</dbReference>
<dbReference type="GO" id="GO:0042274">
    <property type="term" value="P:ribosomal small subunit biogenesis"/>
    <property type="evidence" value="ECO:0007669"/>
    <property type="project" value="InterPro"/>
</dbReference>
<dbReference type="GO" id="GO:0005634">
    <property type="term" value="C:nucleus"/>
    <property type="evidence" value="ECO:0007669"/>
    <property type="project" value="TreeGrafter"/>
</dbReference>
<feature type="region of interest" description="Disordered" evidence="2">
    <location>
        <begin position="18"/>
        <end position="61"/>
    </location>
</feature>
<dbReference type="PANTHER" id="PTHR21531:SF0">
    <property type="entry name" value="PROTEIN LTV1 HOMOLOG"/>
    <property type="match status" value="1"/>
</dbReference>
<dbReference type="GO" id="GO:0030688">
    <property type="term" value="C:preribosome, small subunit precursor"/>
    <property type="evidence" value="ECO:0007669"/>
    <property type="project" value="TreeGrafter"/>
</dbReference>
<reference evidence="3 4" key="1">
    <citation type="journal article" date="2018" name="Nat. Genet.">
        <title>The Rosa genome provides new insights in the design of modern roses.</title>
        <authorList>
            <person name="Bendahmane M."/>
        </authorList>
    </citation>
    <scope>NUCLEOTIDE SEQUENCE [LARGE SCALE GENOMIC DNA]</scope>
    <source>
        <strain evidence="4">cv. Old Blush</strain>
    </source>
</reference>
<sequence length="507" mass="57156">MGRKKKFIDKKKSSTFQLVARDSSDPNYDDSPGGDRVFIQVSGRPNDDPDSIFADAPEDEEGDHYYDQAFGNSEAAAQPLPEKLRKEILDLGFPDDGYNYLNHLREIKNTGGGSAYYSNPKAKLEQLPHDVKAYDASRLRISENEAPDENAIYNVASKTVNVRVKKAVDPEVSALLDAESDASLFGSDGEDLEEDFVVKANLADGDEEEDVCIGDGPSFVEQSENNNARNEVGVVGRNCVERGKGDFVVDDPRTRRDVDAEFDMVLSREYDNDDDDDDYEGGDHDDDYFYGDEVDESIEEKLKNVKLNDCVKDDFELNEYEVPGDDEEKQKTKQLGKIYEDEDQEDKVVIVEESSDESEKWDCETVITTYSNLENHPAKIGAPELSRKKKQLSETVFGGLDASNNLIKLGGRQRLPVDFLPRNRRPAATERATEKVEDIGSLKTEQQKRKQHGQESKEEKKERKVAVKEERREARRAKKELKELYKGEAQHAQRVAAISGPSSKRLM</sequence>
<organism evidence="3 4">
    <name type="scientific">Rosa chinensis</name>
    <name type="common">China rose</name>
    <dbReference type="NCBI Taxonomy" id="74649"/>
    <lineage>
        <taxon>Eukaryota</taxon>
        <taxon>Viridiplantae</taxon>
        <taxon>Streptophyta</taxon>
        <taxon>Embryophyta</taxon>
        <taxon>Tracheophyta</taxon>
        <taxon>Spermatophyta</taxon>
        <taxon>Magnoliopsida</taxon>
        <taxon>eudicotyledons</taxon>
        <taxon>Gunneridae</taxon>
        <taxon>Pentapetalae</taxon>
        <taxon>rosids</taxon>
        <taxon>fabids</taxon>
        <taxon>Rosales</taxon>
        <taxon>Rosaceae</taxon>
        <taxon>Rosoideae</taxon>
        <taxon>Rosoideae incertae sedis</taxon>
        <taxon>Rosa</taxon>
    </lineage>
</organism>
<evidence type="ECO:0000313" key="4">
    <source>
        <dbReference type="Proteomes" id="UP000238479"/>
    </source>
</evidence>
<protein>
    <submittedName>
        <fullName evidence="3">Putative Low temperature viability protein</fullName>
    </submittedName>
</protein>
<evidence type="ECO:0000256" key="1">
    <source>
        <dbReference type="ARBA" id="ARBA00009078"/>
    </source>
</evidence>
<accession>A0A2P6PYZ5</accession>
<evidence type="ECO:0000313" key="3">
    <source>
        <dbReference type="EMBL" id="PRQ27141.1"/>
    </source>
</evidence>
<dbReference type="OrthoDB" id="5852896at2759"/>
<dbReference type="OMA" id="TKEFLFM"/>
<dbReference type="STRING" id="74649.A0A2P6PYZ5"/>
<feature type="compositionally biased region" description="Basic and acidic residues" evidence="2">
    <location>
        <begin position="480"/>
        <end position="491"/>
    </location>
</feature>